<feature type="domain" description="FAD-binding PCMH-type" evidence="8">
    <location>
        <begin position="47"/>
        <end position="224"/>
    </location>
</feature>
<dbReference type="InterPro" id="IPR016171">
    <property type="entry name" value="Vanillyl_alc_oxidase_C-sub2"/>
</dbReference>
<dbReference type="FunFam" id="3.30.465.10:FF:000016">
    <property type="entry name" value="probable D-lactate dehydrogenase, mitochondrial"/>
    <property type="match status" value="1"/>
</dbReference>
<keyword evidence="10" id="KW-1185">Reference proteome</keyword>
<dbReference type="PANTHER" id="PTHR11748:SF111">
    <property type="entry name" value="D-LACTATE DEHYDROGENASE, MITOCHONDRIAL-RELATED"/>
    <property type="match status" value="1"/>
</dbReference>
<evidence type="ECO:0000256" key="1">
    <source>
        <dbReference type="ARBA" id="ARBA00001974"/>
    </source>
</evidence>
<evidence type="ECO:0000256" key="4">
    <source>
        <dbReference type="ARBA" id="ARBA00022827"/>
    </source>
</evidence>
<dbReference type="SUPFAM" id="SSF55103">
    <property type="entry name" value="FAD-linked oxidases, C-terminal domain"/>
    <property type="match status" value="1"/>
</dbReference>
<protein>
    <recommendedName>
        <fullName evidence="7">D-lactate dehydrogenase (cytochrome)</fullName>
        <ecNumber evidence="7">1.1.2.4</ecNumber>
    </recommendedName>
</protein>
<dbReference type="InterPro" id="IPR006094">
    <property type="entry name" value="Oxid_FAD_bind_N"/>
</dbReference>
<dbReference type="Proteomes" id="UP000666240">
    <property type="component" value="Unassembled WGS sequence"/>
</dbReference>
<comment type="similarity">
    <text evidence="2">Belongs to the FAD-binding oxidoreductase/transferase type 4 family.</text>
</comment>
<gene>
    <name evidence="9" type="ORF">J5Y06_17105</name>
</gene>
<name>A0A8J7UJT2_9HYPH</name>
<dbReference type="SUPFAM" id="SSF56176">
    <property type="entry name" value="FAD-binding/transporter-associated domain-like"/>
    <property type="match status" value="1"/>
</dbReference>
<dbReference type="EC" id="1.1.2.4" evidence="7"/>
<dbReference type="InterPro" id="IPR016164">
    <property type="entry name" value="FAD-linked_Oxase-like_C"/>
</dbReference>
<comment type="caution">
    <text evidence="9">The sequence shown here is derived from an EMBL/GenBank/DDBJ whole genome shotgun (WGS) entry which is preliminary data.</text>
</comment>
<reference evidence="9" key="1">
    <citation type="submission" date="2021-03" db="EMBL/GenBank/DDBJ databases">
        <title>Genome sequencing and assembly of Tianweitania sediminis.</title>
        <authorList>
            <person name="Chhetri G."/>
        </authorList>
    </citation>
    <scope>NUCLEOTIDE SEQUENCE</scope>
    <source>
        <strain evidence="9">Z8</strain>
    </source>
</reference>
<proteinExistence type="inferred from homology"/>
<dbReference type="GO" id="GO:0071949">
    <property type="term" value="F:FAD binding"/>
    <property type="evidence" value="ECO:0007669"/>
    <property type="project" value="InterPro"/>
</dbReference>
<comment type="cofactor">
    <cofactor evidence="1">
        <name>FAD</name>
        <dbReference type="ChEBI" id="CHEBI:57692"/>
    </cofactor>
</comment>
<dbReference type="PROSITE" id="PS51387">
    <property type="entry name" value="FAD_PCMH"/>
    <property type="match status" value="1"/>
</dbReference>
<dbReference type="Pfam" id="PF01565">
    <property type="entry name" value="FAD_binding_4"/>
    <property type="match status" value="1"/>
</dbReference>
<dbReference type="Gene3D" id="3.30.70.2740">
    <property type="match status" value="1"/>
</dbReference>
<dbReference type="InterPro" id="IPR004113">
    <property type="entry name" value="FAD-bd_oxidored_4_C"/>
</dbReference>
<dbReference type="Gene3D" id="1.10.45.10">
    <property type="entry name" value="Vanillyl-alcohol Oxidase, Chain A, domain 4"/>
    <property type="match status" value="1"/>
</dbReference>
<dbReference type="GO" id="GO:0004458">
    <property type="term" value="F:D-lactate dehydrogenase (cytochrome) activity"/>
    <property type="evidence" value="ECO:0007669"/>
    <property type="project" value="UniProtKB-EC"/>
</dbReference>
<evidence type="ECO:0000256" key="5">
    <source>
        <dbReference type="ARBA" id="ARBA00022946"/>
    </source>
</evidence>
<dbReference type="FunFam" id="3.30.70.2740:FF:000001">
    <property type="entry name" value="D-lactate dehydrogenase mitochondrial"/>
    <property type="match status" value="1"/>
</dbReference>
<dbReference type="RefSeq" id="WP_209336404.1">
    <property type="nucleotide sequence ID" value="NZ_JAGIYY010000007.1"/>
</dbReference>
<dbReference type="GO" id="GO:0008720">
    <property type="term" value="F:D-lactate dehydrogenase (NAD+) activity"/>
    <property type="evidence" value="ECO:0007669"/>
    <property type="project" value="TreeGrafter"/>
</dbReference>
<evidence type="ECO:0000259" key="8">
    <source>
        <dbReference type="PROSITE" id="PS51387"/>
    </source>
</evidence>
<dbReference type="AlphaFoldDB" id="A0A8J7UJT2"/>
<dbReference type="EMBL" id="JAGIYY010000007">
    <property type="protein sequence ID" value="MBP0440373.1"/>
    <property type="molecule type" value="Genomic_DNA"/>
</dbReference>
<dbReference type="GO" id="GO:1903457">
    <property type="term" value="P:lactate catabolic process"/>
    <property type="evidence" value="ECO:0007669"/>
    <property type="project" value="TreeGrafter"/>
</dbReference>
<dbReference type="FunFam" id="1.10.45.10:FF:000001">
    <property type="entry name" value="D-lactate dehydrogenase mitochondrial"/>
    <property type="match status" value="1"/>
</dbReference>
<keyword evidence="3" id="KW-0285">Flavoprotein</keyword>
<dbReference type="InterPro" id="IPR016169">
    <property type="entry name" value="FAD-bd_PCMH_sub2"/>
</dbReference>
<evidence type="ECO:0000313" key="9">
    <source>
        <dbReference type="EMBL" id="MBP0440373.1"/>
    </source>
</evidence>
<dbReference type="InterPro" id="IPR036318">
    <property type="entry name" value="FAD-bd_PCMH-like_sf"/>
</dbReference>
<dbReference type="PANTHER" id="PTHR11748">
    <property type="entry name" value="D-LACTATE DEHYDROGENASE"/>
    <property type="match status" value="1"/>
</dbReference>
<accession>A0A8J7UJT2</accession>
<sequence>MAVTAFDKRPKPSFEQAFKALSDMLDARFTTNDSLRRQHANSIAWAVSQPPDAVAFPESEQEVVDIVRICSEYGIPIIPFGAGSSFEGQINAPLGGVSVDTSRMKTIVAVHDEDLDCVVQPGVTRKELNEYLRDKGLFFPIDPGADASIGGMVGTRASGTNAVRYGTMKDNVLSLRLVLPNGEVVRTGSRAKKSSAGFDLTRLFIGSEGTLGIVTEITLRLHGIPEAISAGYCSFPDVRSACDAAIQTIQSGIPIARVELMDEMQVKGCNIYSKLDLPEVPMLFVEFQGTDKGVVEQAERFGEIVAGLGGGRFEWATAAEDRNRLWTARHDAFWACNVLRPGAKTVATDVCVPLSRLAECVEATQRDIRETGLIATIAGHVGDGNFHVVPLVDMDSEAELAAVEGFLHRLVERALEMEGTCSGEHGIGQMKRKYMLEEHGDAAIELMRTIKEAIDPGNIMNPGKLIPERL</sequence>
<keyword evidence="5" id="KW-0809">Transit peptide</keyword>
<keyword evidence="4" id="KW-0274">FAD</keyword>
<dbReference type="InterPro" id="IPR016166">
    <property type="entry name" value="FAD-bd_PCMH"/>
</dbReference>
<evidence type="ECO:0000256" key="2">
    <source>
        <dbReference type="ARBA" id="ARBA00008000"/>
    </source>
</evidence>
<evidence type="ECO:0000256" key="6">
    <source>
        <dbReference type="ARBA" id="ARBA00023002"/>
    </source>
</evidence>
<dbReference type="Gene3D" id="3.30.465.10">
    <property type="match status" value="1"/>
</dbReference>
<dbReference type="Pfam" id="PF02913">
    <property type="entry name" value="FAD-oxidase_C"/>
    <property type="match status" value="1"/>
</dbReference>
<evidence type="ECO:0000256" key="3">
    <source>
        <dbReference type="ARBA" id="ARBA00022630"/>
    </source>
</evidence>
<evidence type="ECO:0000313" key="10">
    <source>
        <dbReference type="Proteomes" id="UP000666240"/>
    </source>
</evidence>
<evidence type="ECO:0000256" key="7">
    <source>
        <dbReference type="ARBA" id="ARBA00038897"/>
    </source>
</evidence>
<organism evidence="9 10">
    <name type="scientific">Tianweitania sediminis</name>
    <dbReference type="NCBI Taxonomy" id="1502156"/>
    <lineage>
        <taxon>Bacteria</taxon>
        <taxon>Pseudomonadati</taxon>
        <taxon>Pseudomonadota</taxon>
        <taxon>Alphaproteobacteria</taxon>
        <taxon>Hyphomicrobiales</taxon>
        <taxon>Phyllobacteriaceae</taxon>
        <taxon>Tianweitania</taxon>
    </lineage>
</organism>
<keyword evidence="6" id="KW-0560">Oxidoreductase</keyword>